<proteinExistence type="predicted"/>
<evidence type="ECO:0000313" key="4">
    <source>
        <dbReference type="EMBL" id="SDQ23618.1"/>
    </source>
</evidence>
<dbReference type="PANTHER" id="PTHR30137:SF6">
    <property type="entry name" value="LUCIFERASE-LIKE MONOOXYGENASE"/>
    <property type="match status" value="1"/>
</dbReference>
<dbReference type="EMBL" id="FNKO01000001">
    <property type="protein sequence ID" value="SDQ23618.1"/>
    <property type="molecule type" value="Genomic_DNA"/>
</dbReference>
<dbReference type="InterPro" id="IPR011251">
    <property type="entry name" value="Luciferase-like_dom"/>
</dbReference>
<evidence type="ECO:0000256" key="2">
    <source>
        <dbReference type="SAM" id="MobiDB-lite"/>
    </source>
</evidence>
<reference evidence="5" key="1">
    <citation type="submission" date="2016-10" db="EMBL/GenBank/DDBJ databases">
        <authorList>
            <person name="Varghese N."/>
            <person name="Submissions S."/>
        </authorList>
    </citation>
    <scope>NUCLEOTIDE SEQUENCE [LARGE SCALE GENOMIC DNA]</scope>
    <source>
        <strain evidence="5">DSM 45459</strain>
    </source>
</reference>
<dbReference type="STRING" id="995062.SAMN04489718_0899"/>
<feature type="domain" description="Luciferase-like" evidence="3">
    <location>
        <begin position="67"/>
        <end position="354"/>
    </location>
</feature>
<dbReference type="AlphaFoldDB" id="A0A1H0Z891"/>
<protein>
    <submittedName>
        <fullName evidence="4">Luciferase family oxidoreductase, group 1</fullName>
    </submittedName>
</protein>
<gene>
    <name evidence="4" type="ORF">SAMN04489718_0899</name>
</gene>
<dbReference type="Gene3D" id="3.20.20.30">
    <property type="entry name" value="Luciferase-like domain"/>
    <property type="match status" value="1"/>
</dbReference>
<organism evidence="4 5">
    <name type="scientific">Actinopolyspora saharensis</name>
    <dbReference type="NCBI Taxonomy" id="995062"/>
    <lineage>
        <taxon>Bacteria</taxon>
        <taxon>Bacillati</taxon>
        <taxon>Actinomycetota</taxon>
        <taxon>Actinomycetes</taxon>
        <taxon>Actinopolysporales</taxon>
        <taxon>Actinopolysporaceae</taxon>
        <taxon>Actinopolyspora</taxon>
    </lineage>
</organism>
<dbReference type="InterPro" id="IPR050766">
    <property type="entry name" value="Bact_Lucif_Oxidored"/>
</dbReference>
<feature type="compositionally biased region" description="Basic and acidic residues" evidence="2">
    <location>
        <begin position="9"/>
        <end position="29"/>
    </location>
</feature>
<keyword evidence="5" id="KW-1185">Reference proteome</keyword>
<dbReference type="SUPFAM" id="SSF51679">
    <property type="entry name" value="Bacterial luciferase-like"/>
    <property type="match status" value="1"/>
</dbReference>
<dbReference type="GO" id="GO:0016705">
    <property type="term" value="F:oxidoreductase activity, acting on paired donors, with incorporation or reduction of molecular oxygen"/>
    <property type="evidence" value="ECO:0007669"/>
    <property type="project" value="InterPro"/>
</dbReference>
<dbReference type="NCBIfam" id="TIGR03558">
    <property type="entry name" value="oxido_grp_1"/>
    <property type="match status" value="1"/>
</dbReference>
<evidence type="ECO:0000313" key="5">
    <source>
        <dbReference type="Proteomes" id="UP000199301"/>
    </source>
</evidence>
<dbReference type="Proteomes" id="UP000199301">
    <property type="component" value="Unassembled WGS sequence"/>
</dbReference>
<evidence type="ECO:0000259" key="3">
    <source>
        <dbReference type="Pfam" id="PF00296"/>
    </source>
</evidence>
<dbReference type="GO" id="GO:0005829">
    <property type="term" value="C:cytosol"/>
    <property type="evidence" value="ECO:0007669"/>
    <property type="project" value="TreeGrafter"/>
</dbReference>
<dbReference type="Pfam" id="PF00296">
    <property type="entry name" value="Bac_luciferase"/>
    <property type="match status" value="1"/>
</dbReference>
<feature type="region of interest" description="Disordered" evidence="2">
    <location>
        <begin position="1"/>
        <end position="57"/>
    </location>
</feature>
<comment type="similarity">
    <text evidence="1">To bacterial alkanal monooxygenase alpha and beta chains.</text>
</comment>
<accession>A0A1H0Z891</accession>
<sequence>MIPRPVPRAGDHERGDGRVRSPDRHDGPGFERLGPANLPARRTTHLPPGIRAEPAHVGAGVTTPVRFSVLDRSLVRHGREPAESLRRTVRFAAEAEALGYHRFWVAEHHGVPGVAGSAPTVLAAEVAAATSRIRVGTGGVMLPNHQPLVVAEQFGVLESLHPGRIDLGVGRSLGFTAAVRRALGTERDAAERFGAQLTELLDHFAGGADSPVHAVPAEGHDLPVFVLATGAGAEHAAEAGLPLVIAAPRGDDALLRSIELYRQRFRPSPWARRPYVVLSRSVAVAETTEQARRLLLPEAWASAHSRVHGVFPPLEPVEDVLARRMSSRERERFDLAMRGHVYGTAEEVADALHSLLDATDADEVLVTTSGGHDEQALLDSYRRLARLMPEQR</sequence>
<evidence type="ECO:0000256" key="1">
    <source>
        <dbReference type="ARBA" id="ARBA00007789"/>
    </source>
</evidence>
<dbReference type="PANTHER" id="PTHR30137">
    <property type="entry name" value="LUCIFERASE-LIKE MONOOXYGENASE"/>
    <property type="match status" value="1"/>
</dbReference>
<dbReference type="InterPro" id="IPR036661">
    <property type="entry name" value="Luciferase-like_sf"/>
</dbReference>
<dbReference type="InterPro" id="IPR019949">
    <property type="entry name" value="CmoO-like"/>
</dbReference>
<name>A0A1H0Z891_9ACTN</name>